<evidence type="ECO:0000313" key="2">
    <source>
        <dbReference type="Proteomes" id="UP000324222"/>
    </source>
</evidence>
<dbReference type="AlphaFoldDB" id="A0A5B7CHL6"/>
<dbReference type="Proteomes" id="UP000324222">
    <property type="component" value="Unassembled WGS sequence"/>
</dbReference>
<reference evidence="1 2" key="1">
    <citation type="submission" date="2019-05" db="EMBL/GenBank/DDBJ databases">
        <title>Another draft genome of Portunus trituberculatus and its Hox gene families provides insights of decapod evolution.</title>
        <authorList>
            <person name="Jeong J.-H."/>
            <person name="Song I."/>
            <person name="Kim S."/>
            <person name="Choi T."/>
            <person name="Kim D."/>
            <person name="Ryu S."/>
            <person name="Kim W."/>
        </authorList>
    </citation>
    <scope>NUCLEOTIDE SEQUENCE [LARGE SCALE GENOMIC DNA]</scope>
    <source>
        <tissue evidence="1">Muscle</tissue>
    </source>
</reference>
<protein>
    <submittedName>
        <fullName evidence="1">Uncharacterized protein</fullName>
    </submittedName>
</protein>
<dbReference type="EMBL" id="VSRR010000052">
    <property type="protein sequence ID" value="MPC09007.1"/>
    <property type="molecule type" value="Genomic_DNA"/>
</dbReference>
<organism evidence="1 2">
    <name type="scientific">Portunus trituberculatus</name>
    <name type="common">Swimming crab</name>
    <name type="synonym">Neptunus trituberculatus</name>
    <dbReference type="NCBI Taxonomy" id="210409"/>
    <lineage>
        <taxon>Eukaryota</taxon>
        <taxon>Metazoa</taxon>
        <taxon>Ecdysozoa</taxon>
        <taxon>Arthropoda</taxon>
        <taxon>Crustacea</taxon>
        <taxon>Multicrustacea</taxon>
        <taxon>Malacostraca</taxon>
        <taxon>Eumalacostraca</taxon>
        <taxon>Eucarida</taxon>
        <taxon>Decapoda</taxon>
        <taxon>Pleocyemata</taxon>
        <taxon>Brachyura</taxon>
        <taxon>Eubrachyura</taxon>
        <taxon>Portunoidea</taxon>
        <taxon>Portunidae</taxon>
        <taxon>Portuninae</taxon>
        <taxon>Portunus</taxon>
    </lineage>
</organism>
<proteinExistence type="predicted"/>
<accession>A0A5B7CHL6</accession>
<name>A0A5B7CHL6_PORTR</name>
<sequence>MAASFSAELISPAAPLNSAHRHDGRLLSLLQYYFHYSLLPYVCLQVNFCRFYEYPVTYEGRFYIPLGALDKKDHGGPWSAMMMNEVQD</sequence>
<comment type="caution">
    <text evidence="1">The sequence shown here is derived from an EMBL/GenBank/DDBJ whole genome shotgun (WGS) entry which is preliminary data.</text>
</comment>
<gene>
    <name evidence="1" type="ORF">E2C01_001606</name>
</gene>
<keyword evidence="2" id="KW-1185">Reference proteome</keyword>
<evidence type="ECO:0000313" key="1">
    <source>
        <dbReference type="EMBL" id="MPC09007.1"/>
    </source>
</evidence>